<evidence type="ECO:0000313" key="2">
    <source>
        <dbReference type="EMBL" id="HDX33297.1"/>
    </source>
</evidence>
<dbReference type="EMBL" id="DSMG01000184">
    <property type="protein sequence ID" value="HDX33297.1"/>
    <property type="molecule type" value="Genomic_DNA"/>
</dbReference>
<feature type="region of interest" description="Disordered" evidence="1">
    <location>
        <begin position="73"/>
        <end position="102"/>
    </location>
</feature>
<name>A0A7C1FHZ9_9CHLR</name>
<accession>A0A7C1FHZ9</accession>
<gene>
    <name evidence="2" type="ORF">ENQ20_17695</name>
</gene>
<organism evidence="2">
    <name type="scientific">Caldilinea aerophila</name>
    <dbReference type="NCBI Taxonomy" id="133453"/>
    <lineage>
        <taxon>Bacteria</taxon>
        <taxon>Bacillati</taxon>
        <taxon>Chloroflexota</taxon>
        <taxon>Caldilineae</taxon>
        <taxon>Caldilineales</taxon>
        <taxon>Caldilineaceae</taxon>
        <taxon>Caldilinea</taxon>
    </lineage>
</organism>
<reference evidence="2" key="1">
    <citation type="journal article" date="2020" name="mSystems">
        <title>Genome- and Community-Level Interaction Insights into Carbon Utilization and Element Cycling Functions of Hydrothermarchaeota in Hydrothermal Sediment.</title>
        <authorList>
            <person name="Zhou Z."/>
            <person name="Liu Y."/>
            <person name="Xu W."/>
            <person name="Pan J."/>
            <person name="Luo Z.H."/>
            <person name="Li M."/>
        </authorList>
    </citation>
    <scope>NUCLEOTIDE SEQUENCE [LARGE SCALE GENOMIC DNA]</scope>
    <source>
        <strain evidence="2">SpSt-289</strain>
    </source>
</reference>
<dbReference type="AlphaFoldDB" id="A0A7C1FHZ9"/>
<proteinExistence type="predicted"/>
<sequence length="102" mass="11095">MTLPEYTKVYVVIPEVETVPQAHVYSPRLVHPEYAVDFVKQVIEVSADASNRRFAALGSPAGDARAFIAVGTQGQTRRRGGISRTRSPESGRRRAAAAAARE</sequence>
<evidence type="ECO:0000256" key="1">
    <source>
        <dbReference type="SAM" id="MobiDB-lite"/>
    </source>
</evidence>
<comment type="caution">
    <text evidence="2">The sequence shown here is derived from an EMBL/GenBank/DDBJ whole genome shotgun (WGS) entry which is preliminary data.</text>
</comment>
<protein>
    <submittedName>
        <fullName evidence="2">Uncharacterized protein</fullName>
    </submittedName>
</protein>